<organism evidence="2 3">
    <name type="scientific">Halanaerobium saccharolyticum</name>
    <dbReference type="NCBI Taxonomy" id="43595"/>
    <lineage>
        <taxon>Bacteria</taxon>
        <taxon>Bacillati</taxon>
        <taxon>Bacillota</taxon>
        <taxon>Clostridia</taxon>
        <taxon>Halanaerobiales</taxon>
        <taxon>Halanaerobiaceae</taxon>
        <taxon>Halanaerobium</taxon>
    </lineage>
</organism>
<name>A0A2T5RJ12_9FIRM</name>
<dbReference type="InterPro" id="IPR000182">
    <property type="entry name" value="GNAT_dom"/>
</dbReference>
<dbReference type="PANTHER" id="PTHR43617">
    <property type="entry name" value="L-AMINO ACID N-ACETYLTRANSFERASE"/>
    <property type="match status" value="1"/>
</dbReference>
<feature type="domain" description="N-acetyltransferase" evidence="1">
    <location>
        <begin position="54"/>
        <end position="213"/>
    </location>
</feature>
<dbReference type="Pfam" id="PF00583">
    <property type="entry name" value="Acetyltransf_1"/>
    <property type="match status" value="1"/>
</dbReference>
<dbReference type="PROSITE" id="PS51186">
    <property type="entry name" value="GNAT"/>
    <property type="match status" value="1"/>
</dbReference>
<dbReference type="PANTHER" id="PTHR43617:SF38">
    <property type="entry name" value="N-ACETYLTRANSFERASE DOMAIN-CONTAINING PROTEIN"/>
    <property type="match status" value="1"/>
</dbReference>
<accession>A0A2T5RJ12</accession>
<proteinExistence type="predicted"/>
<dbReference type="InterPro" id="IPR016181">
    <property type="entry name" value="Acyl_CoA_acyltransferase"/>
</dbReference>
<dbReference type="InterPro" id="IPR050276">
    <property type="entry name" value="MshD_Acetyltransferase"/>
</dbReference>
<protein>
    <submittedName>
        <fullName evidence="2">Putative N-acetyltransferase YhbS</fullName>
    </submittedName>
</protein>
<sequence>MIYWIKIKAIIFLRYKTDDLAKNIQNFGKSYILSLIKYFYRKENKMTKSIRKDIKIRPETHKDYQDIVSLVLRSFKEGTPYSDGTDVVALIEEIRDSKYYIPELSFVAELENKVVGHFMFSHFPLSPTKEGGHHNNAKTEIIMLAPVAVHADHFKQGIGTAMLTQGINKVKELGYRGITVEGDFNFYNRLGFETSSNYDIYPTSGFPMEEPRCMMCQETYPGSLAEIKGYVVYDMYYNA</sequence>
<gene>
    <name evidence="2" type="ORF">C8C76_11756</name>
</gene>
<reference evidence="2 3" key="1">
    <citation type="submission" date="2018-04" db="EMBL/GenBank/DDBJ databases">
        <title>Subsurface microbial communities from deep shales in Ohio and West Virginia, USA.</title>
        <authorList>
            <person name="Wrighton K."/>
        </authorList>
    </citation>
    <scope>NUCLEOTIDE SEQUENCE [LARGE SCALE GENOMIC DNA]</scope>
    <source>
        <strain evidence="2 3">WC1</strain>
    </source>
</reference>
<dbReference type="GO" id="GO:0016747">
    <property type="term" value="F:acyltransferase activity, transferring groups other than amino-acyl groups"/>
    <property type="evidence" value="ECO:0007669"/>
    <property type="project" value="InterPro"/>
</dbReference>
<evidence type="ECO:0000259" key="1">
    <source>
        <dbReference type="PROSITE" id="PS51186"/>
    </source>
</evidence>
<dbReference type="AlphaFoldDB" id="A0A2T5RJ12"/>
<dbReference type="Proteomes" id="UP000244089">
    <property type="component" value="Unassembled WGS sequence"/>
</dbReference>
<dbReference type="SUPFAM" id="SSF55729">
    <property type="entry name" value="Acyl-CoA N-acyltransferases (Nat)"/>
    <property type="match status" value="1"/>
</dbReference>
<dbReference type="Gene3D" id="3.40.630.30">
    <property type="match status" value="1"/>
</dbReference>
<dbReference type="CDD" id="cd04301">
    <property type="entry name" value="NAT_SF"/>
    <property type="match status" value="1"/>
</dbReference>
<dbReference type="EMBL" id="QAXS01000017">
    <property type="protein sequence ID" value="PTV98399.1"/>
    <property type="molecule type" value="Genomic_DNA"/>
</dbReference>
<evidence type="ECO:0000313" key="3">
    <source>
        <dbReference type="Proteomes" id="UP000244089"/>
    </source>
</evidence>
<comment type="caution">
    <text evidence="2">The sequence shown here is derived from an EMBL/GenBank/DDBJ whole genome shotgun (WGS) entry which is preliminary data.</text>
</comment>
<evidence type="ECO:0000313" key="2">
    <source>
        <dbReference type="EMBL" id="PTV98399.1"/>
    </source>
</evidence>
<keyword evidence="2" id="KW-0808">Transferase</keyword>